<dbReference type="EMBL" id="CAVMJV010000033">
    <property type="protein sequence ID" value="CAK5077747.1"/>
    <property type="molecule type" value="Genomic_DNA"/>
</dbReference>
<evidence type="ECO:0000313" key="2">
    <source>
        <dbReference type="Proteomes" id="UP001497535"/>
    </source>
</evidence>
<sequence length="91" mass="10625">MLEPRPRQYLPLYLDLGVTGLFALGLGFLKKTSILTYSTLKRITFKYYKEKIKWWEITRVPKIVGVVIGITPHYEHASFSSDFLRAYQDVP</sequence>
<protein>
    <submittedName>
        <fullName evidence="1">Uncharacterized protein</fullName>
    </submittedName>
</protein>
<name>A0ACB0ZFB7_MELEN</name>
<organism evidence="1 2">
    <name type="scientific">Meloidogyne enterolobii</name>
    <name type="common">Root-knot nematode worm</name>
    <name type="synonym">Meloidogyne mayaguensis</name>
    <dbReference type="NCBI Taxonomy" id="390850"/>
    <lineage>
        <taxon>Eukaryota</taxon>
        <taxon>Metazoa</taxon>
        <taxon>Ecdysozoa</taxon>
        <taxon>Nematoda</taxon>
        <taxon>Chromadorea</taxon>
        <taxon>Rhabditida</taxon>
        <taxon>Tylenchina</taxon>
        <taxon>Tylenchomorpha</taxon>
        <taxon>Tylenchoidea</taxon>
        <taxon>Meloidogynidae</taxon>
        <taxon>Meloidogyninae</taxon>
        <taxon>Meloidogyne</taxon>
    </lineage>
</organism>
<comment type="caution">
    <text evidence="1">The sequence shown here is derived from an EMBL/GenBank/DDBJ whole genome shotgun (WGS) entry which is preliminary data.</text>
</comment>
<reference evidence="1" key="1">
    <citation type="submission" date="2023-11" db="EMBL/GenBank/DDBJ databases">
        <authorList>
            <person name="Poullet M."/>
        </authorList>
    </citation>
    <scope>NUCLEOTIDE SEQUENCE</scope>
    <source>
        <strain evidence="1">E1834</strain>
    </source>
</reference>
<evidence type="ECO:0000313" key="1">
    <source>
        <dbReference type="EMBL" id="CAK5077747.1"/>
    </source>
</evidence>
<accession>A0ACB0ZFB7</accession>
<dbReference type="Proteomes" id="UP001497535">
    <property type="component" value="Unassembled WGS sequence"/>
</dbReference>
<proteinExistence type="predicted"/>
<gene>
    <name evidence="1" type="ORF">MENTE1834_LOCUS24691</name>
</gene>
<keyword evidence="2" id="KW-1185">Reference proteome</keyword>